<dbReference type="AlphaFoldDB" id="A0A2J8A590"/>
<dbReference type="EMBL" id="PGGS01000167">
    <property type="protein sequence ID" value="PNH07681.1"/>
    <property type="molecule type" value="Genomic_DNA"/>
</dbReference>
<reference evidence="2 3" key="1">
    <citation type="journal article" date="2017" name="Mol. Biol. Evol.">
        <title>The 4-celled Tetrabaena socialis nuclear genome reveals the essential components for genetic control of cell number at the origin of multicellularity in the volvocine lineage.</title>
        <authorList>
            <person name="Featherston J."/>
            <person name="Arakaki Y."/>
            <person name="Hanschen E.R."/>
            <person name="Ferris P.J."/>
            <person name="Michod R.E."/>
            <person name="Olson B.J.S.C."/>
            <person name="Nozaki H."/>
            <person name="Durand P.M."/>
        </authorList>
    </citation>
    <scope>NUCLEOTIDE SEQUENCE [LARGE SCALE GENOMIC DNA]</scope>
    <source>
        <strain evidence="2 3">NIES-571</strain>
    </source>
</reference>
<comment type="caution">
    <text evidence="2">The sequence shown here is derived from an EMBL/GenBank/DDBJ whole genome shotgun (WGS) entry which is preliminary data.</text>
</comment>
<accession>A0A2J8A590</accession>
<sequence>MQSATRPRCRPAVGPAGPRPRAQRGAIRTTALFGKPQPGKPQASKPQGGKPQGSKAGGPKKQLPSGGPRGQGGSLLDSDDIPVYAEPFSIDKCLNLYHSFFKWLGRPLGF</sequence>
<dbReference type="OrthoDB" id="543557at2759"/>
<protein>
    <submittedName>
        <fullName evidence="2">Uncharacterized protein</fullName>
    </submittedName>
</protein>
<dbReference type="Proteomes" id="UP000236333">
    <property type="component" value="Unassembled WGS sequence"/>
</dbReference>
<evidence type="ECO:0000313" key="2">
    <source>
        <dbReference type="EMBL" id="PNH07681.1"/>
    </source>
</evidence>
<organism evidence="2 3">
    <name type="scientific">Tetrabaena socialis</name>
    <dbReference type="NCBI Taxonomy" id="47790"/>
    <lineage>
        <taxon>Eukaryota</taxon>
        <taxon>Viridiplantae</taxon>
        <taxon>Chlorophyta</taxon>
        <taxon>core chlorophytes</taxon>
        <taxon>Chlorophyceae</taxon>
        <taxon>CS clade</taxon>
        <taxon>Chlamydomonadales</taxon>
        <taxon>Tetrabaenaceae</taxon>
        <taxon>Tetrabaena</taxon>
    </lineage>
</organism>
<feature type="region of interest" description="Disordered" evidence="1">
    <location>
        <begin position="1"/>
        <end position="80"/>
    </location>
</feature>
<feature type="compositionally biased region" description="Low complexity" evidence="1">
    <location>
        <begin position="10"/>
        <end position="28"/>
    </location>
</feature>
<name>A0A2J8A590_9CHLO</name>
<evidence type="ECO:0000256" key="1">
    <source>
        <dbReference type="SAM" id="MobiDB-lite"/>
    </source>
</evidence>
<proteinExistence type="predicted"/>
<evidence type="ECO:0000313" key="3">
    <source>
        <dbReference type="Proteomes" id="UP000236333"/>
    </source>
</evidence>
<gene>
    <name evidence="2" type="ORF">TSOC_005819</name>
</gene>
<keyword evidence="3" id="KW-1185">Reference proteome</keyword>